<feature type="transmembrane region" description="Helical" evidence="2">
    <location>
        <begin position="125"/>
        <end position="148"/>
    </location>
</feature>
<keyword evidence="2" id="KW-0472">Membrane</keyword>
<protein>
    <submittedName>
        <fullName evidence="3">Uncharacterized protein</fullName>
    </submittedName>
</protein>
<name>A0A8J5UUF6_ZIZPA</name>
<reference evidence="3" key="2">
    <citation type="submission" date="2021-02" db="EMBL/GenBank/DDBJ databases">
        <authorList>
            <person name="Kimball J.A."/>
            <person name="Haas M.W."/>
            <person name="Macchietto M."/>
            <person name="Kono T."/>
            <person name="Duquette J."/>
            <person name="Shao M."/>
        </authorList>
    </citation>
    <scope>NUCLEOTIDE SEQUENCE</scope>
    <source>
        <tissue evidence="3">Fresh leaf tissue</tissue>
    </source>
</reference>
<feature type="region of interest" description="Disordered" evidence="1">
    <location>
        <begin position="13"/>
        <end position="35"/>
    </location>
</feature>
<dbReference type="PANTHER" id="PTHR34809:SF1">
    <property type="entry name" value="MALTOSE EXCESS PROTEIN 1, CHLOROPLASTIC-RELATED"/>
    <property type="match status" value="1"/>
</dbReference>
<dbReference type="EMBL" id="JAAALK010001291">
    <property type="protein sequence ID" value="KAG8043067.1"/>
    <property type="molecule type" value="Genomic_DNA"/>
</dbReference>
<dbReference type="GO" id="GO:0009941">
    <property type="term" value="C:chloroplast envelope"/>
    <property type="evidence" value="ECO:0007669"/>
    <property type="project" value="TreeGrafter"/>
</dbReference>
<dbReference type="PANTHER" id="PTHR34809">
    <property type="entry name" value="MALTOSE EXCESS PROTEIN 1, CHLOROPLASTIC-RELATED"/>
    <property type="match status" value="1"/>
</dbReference>
<reference evidence="3" key="1">
    <citation type="journal article" date="2021" name="bioRxiv">
        <title>Whole Genome Assembly and Annotation of Northern Wild Rice, Zizania palustris L., Supports a Whole Genome Duplication in the Zizania Genus.</title>
        <authorList>
            <person name="Haas M."/>
            <person name="Kono T."/>
            <person name="Macchietto M."/>
            <person name="Millas R."/>
            <person name="McGilp L."/>
            <person name="Shao M."/>
            <person name="Duquette J."/>
            <person name="Hirsch C.N."/>
            <person name="Kimball J."/>
        </authorList>
    </citation>
    <scope>NUCLEOTIDE SEQUENCE</scope>
    <source>
        <tissue evidence="3">Fresh leaf tissue</tissue>
    </source>
</reference>
<accession>A0A8J5UUF6</accession>
<dbReference type="OrthoDB" id="10480092at2759"/>
<sequence length="241" mass="25742">MLSLSVPSARLPLRAGPLRAPPSSCKLREGPRGPSPTLVVKPLACKAPASYHSALLLHRRRVALHPVAATATTTSKPVLKDTKKYKEWDSMTAKFAGAANIPFLLLQLPQIILNARNLLAGNKTALFAVPWLGMLTGLLGNLSLLSYFAKKKDGGCHRADSGCNLHLCSHCAACHGGVHAIATVRGHFSRCIGWAAPEPPQLLWVAPRNSLAAMGDFITIGGLAVLPQVTIRAAVSYYRYS</sequence>
<comment type="caution">
    <text evidence="3">The sequence shown here is derived from an EMBL/GenBank/DDBJ whole genome shotgun (WGS) entry which is preliminary data.</text>
</comment>
<feature type="transmembrane region" description="Helical" evidence="2">
    <location>
        <begin position="93"/>
        <end position="113"/>
    </location>
</feature>
<dbReference type="AlphaFoldDB" id="A0A8J5UUF6"/>
<evidence type="ECO:0000256" key="1">
    <source>
        <dbReference type="SAM" id="MobiDB-lite"/>
    </source>
</evidence>
<gene>
    <name evidence="3" type="ORF">GUJ93_ZPchr0305g33725</name>
</gene>
<dbReference type="InterPro" id="IPR034628">
    <property type="entry name" value="MEX1/MEX1-like"/>
</dbReference>
<feature type="compositionally biased region" description="Low complexity" evidence="1">
    <location>
        <begin position="13"/>
        <end position="23"/>
    </location>
</feature>
<keyword evidence="2" id="KW-0812">Transmembrane</keyword>
<organism evidence="3 4">
    <name type="scientific">Zizania palustris</name>
    <name type="common">Northern wild rice</name>
    <dbReference type="NCBI Taxonomy" id="103762"/>
    <lineage>
        <taxon>Eukaryota</taxon>
        <taxon>Viridiplantae</taxon>
        <taxon>Streptophyta</taxon>
        <taxon>Embryophyta</taxon>
        <taxon>Tracheophyta</taxon>
        <taxon>Spermatophyta</taxon>
        <taxon>Magnoliopsida</taxon>
        <taxon>Liliopsida</taxon>
        <taxon>Poales</taxon>
        <taxon>Poaceae</taxon>
        <taxon>BOP clade</taxon>
        <taxon>Oryzoideae</taxon>
        <taxon>Oryzeae</taxon>
        <taxon>Zizaniinae</taxon>
        <taxon>Zizania</taxon>
    </lineage>
</organism>
<evidence type="ECO:0000313" key="3">
    <source>
        <dbReference type="EMBL" id="KAG8043067.1"/>
    </source>
</evidence>
<keyword evidence="2" id="KW-1133">Transmembrane helix</keyword>
<keyword evidence="4" id="KW-1185">Reference proteome</keyword>
<proteinExistence type="predicted"/>
<evidence type="ECO:0000313" key="4">
    <source>
        <dbReference type="Proteomes" id="UP000729402"/>
    </source>
</evidence>
<dbReference type="Proteomes" id="UP000729402">
    <property type="component" value="Unassembled WGS sequence"/>
</dbReference>
<dbReference type="GO" id="GO:0005363">
    <property type="term" value="F:maltose transmembrane transporter activity"/>
    <property type="evidence" value="ECO:0007669"/>
    <property type="project" value="TreeGrafter"/>
</dbReference>
<evidence type="ECO:0000256" key="2">
    <source>
        <dbReference type="SAM" id="Phobius"/>
    </source>
</evidence>